<evidence type="ECO:0000256" key="2">
    <source>
        <dbReference type="SAM" id="SignalP"/>
    </source>
</evidence>
<feature type="region of interest" description="Disordered" evidence="1">
    <location>
        <begin position="37"/>
        <end position="61"/>
    </location>
</feature>
<feature type="signal peptide" evidence="2">
    <location>
        <begin position="1"/>
        <end position="20"/>
    </location>
</feature>
<keyword evidence="4" id="KW-1185">Reference proteome</keyword>
<dbReference type="STRING" id="135208.A0A4Y9ZS84"/>
<dbReference type="EMBL" id="SFCI01000917">
    <property type="protein sequence ID" value="TFY77435.1"/>
    <property type="molecule type" value="Genomic_DNA"/>
</dbReference>
<feature type="compositionally biased region" description="Polar residues" evidence="1">
    <location>
        <begin position="37"/>
        <end position="47"/>
    </location>
</feature>
<comment type="caution">
    <text evidence="3">The sequence shown here is derived from an EMBL/GenBank/DDBJ whole genome shotgun (WGS) entry which is preliminary data.</text>
</comment>
<proteinExistence type="predicted"/>
<keyword evidence="2" id="KW-0732">Signal</keyword>
<evidence type="ECO:0000313" key="4">
    <source>
        <dbReference type="Proteomes" id="UP000298061"/>
    </source>
</evidence>
<organism evidence="3 4">
    <name type="scientific">Hericium alpestre</name>
    <dbReference type="NCBI Taxonomy" id="135208"/>
    <lineage>
        <taxon>Eukaryota</taxon>
        <taxon>Fungi</taxon>
        <taxon>Dikarya</taxon>
        <taxon>Basidiomycota</taxon>
        <taxon>Agaricomycotina</taxon>
        <taxon>Agaricomycetes</taxon>
        <taxon>Russulales</taxon>
        <taxon>Hericiaceae</taxon>
        <taxon>Hericium</taxon>
    </lineage>
</organism>
<name>A0A4Y9ZS84_9AGAM</name>
<feature type="non-terminal residue" evidence="3">
    <location>
        <position position="61"/>
    </location>
</feature>
<protein>
    <submittedName>
        <fullName evidence="3">Uncharacterized protein</fullName>
    </submittedName>
</protein>
<accession>A0A4Y9ZS84</accession>
<reference evidence="3 4" key="1">
    <citation type="submission" date="2019-02" db="EMBL/GenBank/DDBJ databases">
        <title>Genome sequencing of the rare red list fungi Hericium alpestre (H. flagellum).</title>
        <authorList>
            <person name="Buettner E."/>
            <person name="Kellner H."/>
        </authorList>
    </citation>
    <scope>NUCLEOTIDE SEQUENCE [LARGE SCALE GENOMIC DNA]</scope>
    <source>
        <strain evidence="3 4">DSM 108284</strain>
    </source>
</reference>
<evidence type="ECO:0000313" key="3">
    <source>
        <dbReference type="EMBL" id="TFY77435.1"/>
    </source>
</evidence>
<feature type="chain" id="PRO_5021219439" evidence="2">
    <location>
        <begin position="21"/>
        <end position="61"/>
    </location>
</feature>
<evidence type="ECO:0000256" key="1">
    <source>
        <dbReference type="SAM" id="MobiDB-lite"/>
    </source>
</evidence>
<gene>
    <name evidence="3" type="ORF">EWM64_g6577</name>
</gene>
<dbReference type="AlphaFoldDB" id="A0A4Y9ZS84"/>
<dbReference type="Proteomes" id="UP000298061">
    <property type="component" value="Unassembled WGS sequence"/>
</dbReference>
<sequence>MSRSALLLALALCLAPTALAHGYLANVTIDGTTHVGNIPNGKTNPSPIRQIDDIGPVKGAD</sequence>